<dbReference type="PANTHER" id="PTHR30477:SF13">
    <property type="entry name" value="IRON TRANSPORT SYSTEM MEMBRANE PROTEIN HI_0360-RELATED"/>
    <property type="match status" value="1"/>
</dbReference>
<feature type="transmembrane region" description="Helical" evidence="7">
    <location>
        <begin position="134"/>
        <end position="152"/>
    </location>
</feature>
<reference evidence="8" key="1">
    <citation type="submission" date="2020-02" db="EMBL/GenBank/DDBJ databases">
        <authorList>
            <person name="Meier V. D."/>
        </authorList>
    </citation>
    <scope>NUCLEOTIDE SEQUENCE</scope>
    <source>
        <strain evidence="8">AVDCRST_MAG22</strain>
    </source>
</reference>
<evidence type="ECO:0008006" key="9">
    <source>
        <dbReference type="Google" id="ProtNLM"/>
    </source>
</evidence>
<dbReference type="GO" id="GO:0055085">
    <property type="term" value="P:transmembrane transport"/>
    <property type="evidence" value="ECO:0007669"/>
    <property type="project" value="InterPro"/>
</dbReference>
<sequence>MGRLTEPLQFTFMQTGLLATVLVGVTCAVLGVYVVLRSMAFIGDALAHTILPGLVAAYLFGLNLLVGAAVAGVATALGIGWLSRRGTLREDTAIGVTFTGMFALGILLMSTTGSFRDFSHMLFGNVLGIAPRDLVLVSVLAGLVLGFLFLFHKELELTSFDPTHARAMGLGADKVRYGLLVLLSLTVVAGVQAVGVVLISALLITPAAAASLVTNSLPRMMAISATIAVFAGVSGLYASYFFDVASGAAIVLACTACFGGASVVRVLQRDAGEGSKA</sequence>
<feature type="transmembrane region" description="Helical" evidence="7">
    <location>
        <begin position="93"/>
        <end position="113"/>
    </location>
</feature>
<keyword evidence="3 6" id="KW-0812">Transmembrane</keyword>
<dbReference type="GO" id="GO:0071281">
    <property type="term" value="P:cellular response to iron ion"/>
    <property type="evidence" value="ECO:0007669"/>
    <property type="project" value="UniProtKB-ARBA"/>
</dbReference>
<feature type="transmembrane region" description="Helical" evidence="7">
    <location>
        <begin position="248"/>
        <end position="267"/>
    </location>
</feature>
<dbReference type="Gene3D" id="1.10.3470.10">
    <property type="entry name" value="ABC transporter involved in vitamin B12 uptake, BtuC"/>
    <property type="match status" value="1"/>
</dbReference>
<dbReference type="GO" id="GO:0043190">
    <property type="term" value="C:ATP-binding cassette (ABC) transporter complex"/>
    <property type="evidence" value="ECO:0007669"/>
    <property type="project" value="InterPro"/>
</dbReference>
<feature type="transmembrane region" description="Helical" evidence="7">
    <location>
        <begin position="57"/>
        <end position="81"/>
    </location>
</feature>
<feature type="transmembrane region" description="Helical" evidence="7">
    <location>
        <begin position="222"/>
        <end position="242"/>
    </location>
</feature>
<organism evidence="8">
    <name type="scientific">uncultured Rubrobacteraceae bacterium</name>
    <dbReference type="NCBI Taxonomy" id="349277"/>
    <lineage>
        <taxon>Bacteria</taxon>
        <taxon>Bacillati</taxon>
        <taxon>Actinomycetota</taxon>
        <taxon>Rubrobacteria</taxon>
        <taxon>Rubrobacterales</taxon>
        <taxon>Rubrobacteraceae</taxon>
        <taxon>environmental samples</taxon>
    </lineage>
</organism>
<dbReference type="CDD" id="cd06550">
    <property type="entry name" value="TM_ABC_iron-siderophores_like"/>
    <property type="match status" value="1"/>
</dbReference>
<keyword evidence="5 7" id="KW-0472">Membrane</keyword>
<evidence type="ECO:0000313" key="8">
    <source>
        <dbReference type="EMBL" id="CAA9417414.1"/>
    </source>
</evidence>
<protein>
    <recommendedName>
        <fullName evidence="9">Mn-Zn_transporter_SitD</fullName>
    </recommendedName>
</protein>
<name>A0A6J4PR15_9ACTN</name>
<evidence type="ECO:0000256" key="6">
    <source>
        <dbReference type="RuleBase" id="RU003943"/>
    </source>
</evidence>
<evidence type="ECO:0000256" key="7">
    <source>
        <dbReference type="SAM" id="Phobius"/>
    </source>
</evidence>
<dbReference type="EMBL" id="CADCUV010000100">
    <property type="protein sequence ID" value="CAA9417414.1"/>
    <property type="molecule type" value="Genomic_DNA"/>
</dbReference>
<evidence type="ECO:0000256" key="1">
    <source>
        <dbReference type="ARBA" id="ARBA00004141"/>
    </source>
</evidence>
<keyword evidence="4 7" id="KW-1133">Transmembrane helix</keyword>
<dbReference type="PANTHER" id="PTHR30477">
    <property type="entry name" value="ABC-TRANSPORTER METAL-BINDING PROTEIN"/>
    <property type="match status" value="1"/>
</dbReference>
<accession>A0A6J4PR15</accession>
<proteinExistence type="inferred from homology"/>
<evidence type="ECO:0000256" key="3">
    <source>
        <dbReference type="ARBA" id="ARBA00022692"/>
    </source>
</evidence>
<dbReference type="SUPFAM" id="SSF81345">
    <property type="entry name" value="ABC transporter involved in vitamin B12 uptake, BtuC"/>
    <property type="match status" value="1"/>
</dbReference>
<dbReference type="AlphaFoldDB" id="A0A6J4PR15"/>
<comment type="similarity">
    <text evidence="2 6">Belongs to the ABC-3 integral membrane protein family.</text>
</comment>
<feature type="transmembrane region" description="Helical" evidence="7">
    <location>
        <begin position="12"/>
        <end position="36"/>
    </location>
</feature>
<gene>
    <name evidence="8" type="ORF">AVDCRST_MAG22-2311</name>
</gene>
<keyword evidence="6" id="KW-0813">Transport</keyword>
<dbReference type="Pfam" id="PF00950">
    <property type="entry name" value="ABC-3"/>
    <property type="match status" value="1"/>
</dbReference>
<dbReference type="GO" id="GO:0010043">
    <property type="term" value="P:response to zinc ion"/>
    <property type="evidence" value="ECO:0007669"/>
    <property type="project" value="TreeGrafter"/>
</dbReference>
<evidence type="ECO:0000256" key="2">
    <source>
        <dbReference type="ARBA" id="ARBA00008034"/>
    </source>
</evidence>
<feature type="transmembrane region" description="Helical" evidence="7">
    <location>
        <begin position="177"/>
        <end position="210"/>
    </location>
</feature>
<dbReference type="InterPro" id="IPR001626">
    <property type="entry name" value="ABC_TroCD"/>
</dbReference>
<comment type="subcellular location">
    <subcellularLocation>
        <location evidence="6">Cell membrane</location>
        <topology evidence="6">Multi-pass membrane protein</topology>
    </subcellularLocation>
    <subcellularLocation>
        <location evidence="1">Membrane</location>
        <topology evidence="1">Multi-pass membrane protein</topology>
    </subcellularLocation>
</comment>
<dbReference type="InterPro" id="IPR037294">
    <property type="entry name" value="ABC_BtuC-like"/>
</dbReference>
<evidence type="ECO:0000256" key="4">
    <source>
        <dbReference type="ARBA" id="ARBA00022989"/>
    </source>
</evidence>
<evidence type="ECO:0000256" key="5">
    <source>
        <dbReference type="ARBA" id="ARBA00023136"/>
    </source>
</evidence>
<dbReference type="FunFam" id="1.10.3470.10:FF:000003">
    <property type="entry name" value="Iron ABC transporter permease SitD"/>
    <property type="match status" value="1"/>
</dbReference>